<evidence type="ECO:0000313" key="1">
    <source>
        <dbReference type="EMBL" id="KJE75487.1"/>
    </source>
</evidence>
<name>A0A0D8FTB2_9ACTN</name>
<dbReference type="EMBL" id="JXUW01000039">
    <property type="protein sequence ID" value="KJE75487.1"/>
    <property type="molecule type" value="Genomic_DNA"/>
</dbReference>
<organism evidence="1 2">
    <name type="scientific">Ferrimicrobium acidiphilum DSM 19497</name>
    <dbReference type="NCBI Taxonomy" id="1121877"/>
    <lineage>
        <taxon>Bacteria</taxon>
        <taxon>Bacillati</taxon>
        <taxon>Actinomycetota</taxon>
        <taxon>Acidimicrobiia</taxon>
        <taxon>Acidimicrobiales</taxon>
        <taxon>Acidimicrobiaceae</taxon>
        <taxon>Ferrimicrobium</taxon>
    </lineage>
</organism>
<dbReference type="Proteomes" id="UP000032336">
    <property type="component" value="Unassembled WGS sequence"/>
</dbReference>
<keyword evidence="2" id="KW-1185">Reference proteome</keyword>
<dbReference type="AlphaFoldDB" id="A0A0D8FTB2"/>
<gene>
    <name evidence="1" type="ORF">FEAC_27790</name>
</gene>
<proteinExistence type="predicted"/>
<accession>A0A0D8FTB2</accession>
<dbReference type="STRING" id="1121877.FEAC_27790"/>
<reference evidence="1 2" key="1">
    <citation type="submission" date="2015-01" db="EMBL/GenBank/DDBJ databases">
        <title>Draft genome of the acidophilic iron oxidizer Ferrimicrobium acidiphilum strain T23.</title>
        <authorList>
            <person name="Poehlein A."/>
            <person name="Eisen S."/>
            <person name="Schloemann M."/>
            <person name="Johnson B.D."/>
            <person name="Daniel R."/>
            <person name="Muehling M."/>
        </authorList>
    </citation>
    <scope>NUCLEOTIDE SEQUENCE [LARGE SCALE GENOMIC DNA]</scope>
    <source>
        <strain evidence="1 2">T23</strain>
    </source>
</reference>
<protein>
    <submittedName>
        <fullName evidence="1">Uncharacterized protein</fullName>
    </submittedName>
</protein>
<comment type="caution">
    <text evidence="1">The sequence shown here is derived from an EMBL/GenBank/DDBJ whole genome shotgun (WGS) entry which is preliminary data.</text>
</comment>
<evidence type="ECO:0000313" key="2">
    <source>
        <dbReference type="Proteomes" id="UP000032336"/>
    </source>
</evidence>
<sequence length="64" mass="6721">MRGEGRLSTGVRGRPEGQLASSYDGLIALGDLCDGLISDLSMTAPPKAGREGYERICPLDLRAG</sequence>